<keyword evidence="1" id="KW-0378">Hydrolase</keyword>
<evidence type="ECO:0000313" key="1">
    <source>
        <dbReference type="EMBL" id="GAA3075555.1"/>
    </source>
</evidence>
<comment type="caution">
    <text evidence="1">The sequence shown here is derived from an EMBL/GenBank/DDBJ whole genome shotgun (WGS) entry which is preliminary data.</text>
</comment>
<reference evidence="2" key="1">
    <citation type="journal article" date="2019" name="Int. J. Syst. Evol. Microbiol.">
        <title>The Global Catalogue of Microorganisms (GCM) 10K type strain sequencing project: providing services to taxonomists for standard genome sequencing and annotation.</title>
        <authorList>
            <consortium name="The Broad Institute Genomics Platform"/>
            <consortium name="The Broad Institute Genome Sequencing Center for Infectious Disease"/>
            <person name="Wu L."/>
            <person name="Ma J."/>
        </authorList>
    </citation>
    <scope>NUCLEOTIDE SEQUENCE [LARGE SCALE GENOMIC DNA]</scope>
    <source>
        <strain evidence="2">JCM 14309</strain>
    </source>
</reference>
<dbReference type="Gene3D" id="3.30.1330.40">
    <property type="entry name" value="RutC-like"/>
    <property type="match status" value="1"/>
</dbReference>
<evidence type="ECO:0000313" key="2">
    <source>
        <dbReference type="Proteomes" id="UP001500236"/>
    </source>
</evidence>
<proteinExistence type="predicted"/>
<accession>A0ABP6M4A3</accession>
<dbReference type="PANTHER" id="PTHR47328">
    <property type="match status" value="1"/>
</dbReference>
<dbReference type="RefSeq" id="WP_344684863.1">
    <property type="nucleotide sequence ID" value="NZ_BAAAVT010000026.1"/>
</dbReference>
<dbReference type="Pfam" id="PF01042">
    <property type="entry name" value="Ribonuc_L-PSP"/>
    <property type="match status" value="1"/>
</dbReference>
<dbReference type="GO" id="GO:0016787">
    <property type="term" value="F:hydrolase activity"/>
    <property type="evidence" value="ECO:0007669"/>
    <property type="project" value="UniProtKB-KW"/>
</dbReference>
<organism evidence="1 2">
    <name type="scientific">Nesterenkonia aethiopica</name>
    <dbReference type="NCBI Taxonomy" id="269144"/>
    <lineage>
        <taxon>Bacteria</taxon>
        <taxon>Bacillati</taxon>
        <taxon>Actinomycetota</taxon>
        <taxon>Actinomycetes</taxon>
        <taxon>Micrococcales</taxon>
        <taxon>Micrococcaceae</taxon>
        <taxon>Nesterenkonia</taxon>
    </lineage>
</organism>
<dbReference type="PROSITE" id="PS51257">
    <property type="entry name" value="PROKAR_LIPOPROTEIN"/>
    <property type="match status" value="1"/>
</dbReference>
<dbReference type="PANTHER" id="PTHR47328:SF1">
    <property type="entry name" value="RUTC FAMILY PROTEIN YOAB"/>
    <property type="match status" value="1"/>
</dbReference>
<dbReference type="InterPro" id="IPR035709">
    <property type="entry name" value="YoaB-like"/>
</dbReference>
<dbReference type="Proteomes" id="UP001500236">
    <property type="component" value="Unassembled WGS sequence"/>
</dbReference>
<gene>
    <name evidence="1" type="ORF">GCM10010529_29100</name>
</gene>
<dbReference type="EMBL" id="BAAAVT010000026">
    <property type="protein sequence ID" value="GAA3075555.1"/>
    <property type="molecule type" value="Genomic_DNA"/>
</dbReference>
<sequence length="121" mass="12694">MSITKAGRVTAPGAPGIHLASAHGGLASACLTAPDKSLDVEGQSRQILETIDDLLAEVGGDPRQIVMAQVWLLSIDDAEDFARAWNDWLGDRPVPALSVVQASAASRSSQVEIRAYAATVE</sequence>
<dbReference type="SUPFAM" id="SSF55298">
    <property type="entry name" value="YjgF-like"/>
    <property type="match status" value="1"/>
</dbReference>
<protein>
    <submittedName>
        <fullName evidence="1">Rid family hydrolase</fullName>
    </submittedName>
</protein>
<dbReference type="InterPro" id="IPR006175">
    <property type="entry name" value="YjgF/YER057c/UK114"/>
</dbReference>
<keyword evidence="2" id="KW-1185">Reference proteome</keyword>
<dbReference type="InterPro" id="IPR035959">
    <property type="entry name" value="RutC-like_sf"/>
</dbReference>
<name>A0ABP6M4A3_9MICC</name>